<sequence length="205" mass="23402">MVIFGDEKQKGRLFPFYNLKLFIKINDITAKNKSLTSLLHLKLDKQFIILNKNVGLKLIASRQIDRRIKFNGKWFARAGMNFARLERARNFIIPGRGRAPLSPVLTRSRFVPVIGPLLSEVIKSVPFFMLNTRSDILITKVALRVFYSLKTQLEVRCYLLNEFPALIPLINLKLFQNVSSPRKAVCGAEGIFVRGVQVYFTGETA</sequence>
<dbReference type="Proteomes" id="UP000786811">
    <property type="component" value="Unassembled WGS sequence"/>
</dbReference>
<evidence type="ECO:0000313" key="1">
    <source>
        <dbReference type="EMBL" id="CAG5101278.1"/>
    </source>
</evidence>
<protein>
    <submittedName>
        <fullName evidence="1">Uncharacterized protein</fullName>
    </submittedName>
</protein>
<dbReference type="AlphaFoldDB" id="A0A8J2HKJ7"/>
<name>A0A8J2HKJ7_COTCN</name>
<keyword evidence="2" id="KW-1185">Reference proteome</keyword>
<accession>A0A8J2HKJ7</accession>
<comment type="caution">
    <text evidence="1">The sequence shown here is derived from an EMBL/GenBank/DDBJ whole genome shotgun (WGS) entry which is preliminary data.</text>
</comment>
<organism evidence="1 2">
    <name type="scientific">Cotesia congregata</name>
    <name type="common">Parasitoid wasp</name>
    <name type="synonym">Apanteles congregatus</name>
    <dbReference type="NCBI Taxonomy" id="51543"/>
    <lineage>
        <taxon>Eukaryota</taxon>
        <taxon>Metazoa</taxon>
        <taxon>Ecdysozoa</taxon>
        <taxon>Arthropoda</taxon>
        <taxon>Hexapoda</taxon>
        <taxon>Insecta</taxon>
        <taxon>Pterygota</taxon>
        <taxon>Neoptera</taxon>
        <taxon>Endopterygota</taxon>
        <taxon>Hymenoptera</taxon>
        <taxon>Apocrita</taxon>
        <taxon>Ichneumonoidea</taxon>
        <taxon>Braconidae</taxon>
        <taxon>Microgastrinae</taxon>
        <taxon>Cotesia</taxon>
    </lineage>
</organism>
<proteinExistence type="predicted"/>
<gene>
    <name evidence="1" type="ORF">HICCMSTLAB_LOCUS10351</name>
</gene>
<dbReference type="EMBL" id="CAJNRD030001122">
    <property type="protein sequence ID" value="CAG5101278.1"/>
    <property type="molecule type" value="Genomic_DNA"/>
</dbReference>
<reference evidence="1" key="1">
    <citation type="submission" date="2021-04" db="EMBL/GenBank/DDBJ databases">
        <authorList>
            <person name="Chebbi M.A.C M."/>
        </authorList>
    </citation>
    <scope>NUCLEOTIDE SEQUENCE</scope>
</reference>
<evidence type="ECO:0000313" key="2">
    <source>
        <dbReference type="Proteomes" id="UP000786811"/>
    </source>
</evidence>